<dbReference type="InterPro" id="IPR036273">
    <property type="entry name" value="CRAL/TRIO_N_dom_sf"/>
</dbReference>
<protein>
    <recommendedName>
        <fullName evidence="1">CRAL-TRIO domain-containing protein</fullName>
    </recommendedName>
</protein>
<dbReference type="SUPFAM" id="SSF46938">
    <property type="entry name" value="CRAL/TRIO N-terminal domain"/>
    <property type="match status" value="1"/>
</dbReference>
<dbReference type="InterPro" id="IPR011074">
    <property type="entry name" value="CRAL/TRIO_N_dom"/>
</dbReference>
<dbReference type="PANTHER" id="PTHR45657:SF1">
    <property type="entry name" value="CRAL-TRIO DOMAIN-CONTAINING PROTEIN YKL091C-RELATED"/>
    <property type="match status" value="1"/>
</dbReference>
<gene>
    <name evidence="2" type="ORF">ACHAWO_004037</name>
</gene>
<dbReference type="AlphaFoldDB" id="A0ABD3NWC2"/>
<keyword evidence="3" id="KW-1185">Reference proteome</keyword>
<reference evidence="2 3" key="1">
    <citation type="submission" date="2024-10" db="EMBL/GenBank/DDBJ databases">
        <title>Updated reference genomes for cyclostephanoid diatoms.</title>
        <authorList>
            <person name="Roberts W.R."/>
            <person name="Alverson A.J."/>
        </authorList>
    </citation>
    <scope>NUCLEOTIDE SEQUENCE [LARGE SCALE GENOMIC DNA]</scope>
    <source>
        <strain evidence="2 3">AJA010-31</strain>
    </source>
</reference>
<evidence type="ECO:0000313" key="2">
    <source>
        <dbReference type="EMBL" id="KAL3780049.1"/>
    </source>
</evidence>
<dbReference type="Proteomes" id="UP001530400">
    <property type="component" value="Unassembled WGS sequence"/>
</dbReference>
<dbReference type="SMART" id="SM01100">
    <property type="entry name" value="CRAL_TRIO_N"/>
    <property type="match status" value="1"/>
</dbReference>
<dbReference type="Gene3D" id="3.40.525.10">
    <property type="entry name" value="CRAL-TRIO lipid binding domain"/>
    <property type="match status" value="1"/>
</dbReference>
<evidence type="ECO:0000313" key="3">
    <source>
        <dbReference type="Proteomes" id="UP001530400"/>
    </source>
</evidence>
<dbReference type="EMBL" id="JALLPJ020000907">
    <property type="protein sequence ID" value="KAL3780049.1"/>
    <property type="molecule type" value="Genomic_DNA"/>
</dbReference>
<dbReference type="Pfam" id="PF03765">
    <property type="entry name" value="CRAL_TRIO_N"/>
    <property type="match status" value="1"/>
</dbReference>
<dbReference type="SMART" id="SM00516">
    <property type="entry name" value="SEC14"/>
    <property type="match status" value="1"/>
</dbReference>
<feature type="domain" description="CRAL-TRIO" evidence="1">
    <location>
        <begin position="296"/>
        <end position="472"/>
    </location>
</feature>
<comment type="caution">
    <text evidence="2">The sequence shown here is derived from an EMBL/GenBank/DDBJ whole genome shotgun (WGS) entry which is preliminary data.</text>
</comment>
<dbReference type="CDD" id="cd00170">
    <property type="entry name" value="SEC14"/>
    <property type="match status" value="1"/>
</dbReference>
<dbReference type="InterPro" id="IPR036865">
    <property type="entry name" value="CRAL-TRIO_dom_sf"/>
</dbReference>
<evidence type="ECO:0000259" key="1">
    <source>
        <dbReference type="PROSITE" id="PS50191"/>
    </source>
</evidence>
<dbReference type="InterPro" id="IPR051026">
    <property type="entry name" value="PI/PC_transfer"/>
</dbReference>
<dbReference type="SUPFAM" id="SSF52087">
    <property type="entry name" value="CRAL/TRIO domain"/>
    <property type="match status" value="1"/>
</dbReference>
<dbReference type="PROSITE" id="PS50191">
    <property type="entry name" value="CRAL_TRIO"/>
    <property type="match status" value="1"/>
</dbReference>
<dbReference type="InterPro" id="IPR001251">
    <property type="entry name" value="CRAL-TRIO_dom"/>
</dbReference>
<name>A0ABD3NWC2_9STRA</name>
<dbReference type="PANTHER" id="PTHR45657">
    <property type="entry name" value="CRAL-TRIO DOMAIN-CONTAINING PROTEIN YKL091C-RELATED"/>
    <property type="match status" value="1"/>
</dbReference>
<dbReference type="Pfam" id="PF00650">
    <property type="entry name" value="CRAL_TRIO"/>
    <property type="match status" value="1"/>
</dbReference>
<sequence length="591" mass="66419">MTKKVKKFGCATTLFQCFSSKKKRVLRRAQQEEHLTPGSDDASDLHELRVRLIDAGRPLSPQSSVYLDALEHHSDHDSDLHSLDGSFSSLQIDGQYFFSCRDDASIANALEGVKLYPPVPTTEPDQLNKHPISSSDMQTLLYKYQHSDVSDAEEKKEADAEHFVGDAMEHQARALLSVTKEESTKAVEITNILLKELKMPQVKVRERGYPGELTDEELDAVKMFKQELTSRDPIYYEIVRSFSSVEKEAYALCRFLRARKFDVEKVFQLLDQAKEFFLVAKENNFYPDLEQALGFSRAVFLSQYPAVFSGNAKNGCPVMYLRAGNIQPEGVKCIVSIDKVDRYFWNDIIHNLCQLIGEGRKMNPNLVRCENINIYDLKGVSKSQITSDTFEMIKVGNQVMTSFPETLHCLLIINAPSWFSLIWSVVKKLIDPRTASKIEVFTSSKSGIARMNELIDDIQIPLDYGGSGPALSESASGMGMHNRGEQRTIVEYNHLFLLTKKQKPQSHEFTVGEGQQLALQLYTRCKAGVKVEIYKGDMDKALIVMDIVGCTEEDDQPYSMTIGTCAGPETYTLKLTSNSPGSFLVLGTINA</sequence>
<organism evidence="2 3">
    <name type="scientific">Cyclotella atomus</name>
    <dbReference type="NCBI Taxonomy" id="382360"/>
    <lineage>
        <taxon>Eukaryota</taxon>
        <taxon>Sar</taxon>
        <taxon>Stramenopiles</taxon>
        <taxon>Ochrophyta</taxon>
        <taxon>Bacillariophyta</taxon>
        <taxon>Coscinodiscophyceae</taxon>
        <taxon>Thalassiosirophycidae</taxon>
        <taxon>Stephanodiscales</taxon>
        <taxon>Stephanodiscaceae</taxon>
        <taxon>Cyclotella</taxon>
    </lineage>
</organism>
<accession>A0ABD3NWC2</accession>
<proteinExistence type="predicted"/>